<dbReference type="InParanoid" id="A0A2P6N5C3"/>
<dbReference type="AlphaFoldDB" id="A0A2P6N5C3"/>
<accession>A0A2P6N5C3</accession>
<sequence length="76" mass="8738">MQEVSFMIFMREETIERLNVIGVVLMEESGYPTHLTASMKALSKVLPSNIRLQAGDDEKYTVRPLTTMRNRLLLHS</sequence>
<dbReference type="Proteomes" id="UP000241769">
    <property type="component" value="Unassembled WGS sequence"/>
</dbReference>
<protein>
    <submittedName>
        <fullName evidence="1">Uncharacterized protein</fullName>
    </submittedName>
</protein>
<reference evidence="1 2" key="1">
    <citation type="journal article" date="2018" name="Genome Biol. Evol.">
        <title>Multiple Roots of Fruiting Body Formation in Amoebozoa.</title>
        <authorList>
            <person name="Hillmann F."/>
            <person name="Forbes G."/>
            <person name="Novohradska S."/>
            <person name="Ferling I."/>
            <person name="Riege K."/>
            <person name="Groth M."/>
            <person name="Westermann M."/>
            <person name="Marz M."/>
            <person name="Spaller T."/>
            <person name="Winckler T."/>
            <person name="Schaap P."/>
            <person name="Glockner G."/>
        </authorList>
    </citation>
    <scope>NUCLEOTIDE SEQUENCE [LARGE SCALE GENOMIC DNA]</scope>
    <source>
        <strain evidence="1 2">Jena</strain>
    </source>
</reference>
<proteinExistence type="predicted"/>
<dbReference type="EMBL" id="MDYQ01000196">
    <property type="protein sequence ID" value="PRP79138.1"/>
    <property type="molecule type" value="Genomic_DNA"/>
</dbReference>
<evidence type="ECO:0000313" key="2">
    <source>
        <dbReference type="Proteomes" id="UP000241769"/>
    </source>
</evidence>
<organism evidence="1 2">
    <name type="scientific">Planoprotostelium fungivorum</name>
    <dbReference type="NCBI Taxonomy" id="1890364"/>
    <lineage>
        <taxon>Eukaryota</taxon>
        <taxon>Amoebozoa</taxon>
        <taxon>Evosea</taxon>
        <taxon>Variosea</taxon>
        <taxon>Cavosteliida</taxon>
        <taxon>Cavosteliaceae</taxon>
        <taxon>Planoprotostelium</taxon>
    </lineage>
</organism>
<evidence type="ECO:0000313" key="1">
    <source>
        <dbReference type="EMBL" id="PRP79138.1"/>
    </source>
</evidence>
<name>A0A2P6N5C3_9EUKA</name>
<gene>
    <name evidence="1" type="ORF">PROFUN_11694</name>
</gene>
<keyword evidence="2" id="KW-1185">Reference proteome</keyword>
<comment type="caution">
    <text evidence="1">The sequence shown here is derived from an EMBL/GenBank/DDBJ whole genome shotgun (WGS) entry which is preliminary data.</text>
</comment>